<dbReference type="GeneID" id="77927803"/>
<accession>A0A8F2E6V4</accession>
<dbReference type="Pfam" id="PF20274">
    <property type="entry name" value="cREC_REC"/>
    <property type="match status" value="1"/>
</dbReference>
<evidence type="ECO:0000313" key="3">
    <source>
        <dbReference type="Proteomes" id="UP000683399"/>
    </source>
</evidence>
<reference evidence="2 3" key="1">
    <citation type="submission" date="2021-03" db="EMBL/GenBank/DDBJ databases">
        <authorList>
            <person name="Alqahtani R."/>
            <person name="Behailu E."/>
            <person name="Cappabianca D.W."/>
            <person name="Csanadi-Schwartz K.M."/>
            <person name="Dalal A.S."/>
            <person name="Fahim M.S."/>
            <person name="Franklin J.M."/>
            <person name="Gluckman M.H."/>
            <person name="Levine C.J."/>
            <person name="Martin N."/>
            <person name="Milza N."/>
            <person name="Najmabadi R."/>
            <person name="Newman A.M."/>
            <person name="Pajunar M."/>
            <person name="Qalawee I."/>
            <person name="Rizvi A."/>
            <person name="Samuel A."/>
            <person name="Smith A."/>
            <person name="Swann F.E."/>
            <person name="Sweeney P."/>
            <person name="Torres N.R."/>
            <person name="Ventrone L."/>
            <person name="Ventura L."/>
            <person name="Wroe M."/>
            <person name="Acquaye N.A."/>
            <person name="Agnes T.J."/>
            <person name="Ahmed A."/>
            <person name="Ahmed S."/>
            <person name="Amodu B.A."/>
            <person name="Arefeayne N.F."/>
            <person name="Asamoah-Frimpong E.A."/>
            <person name="Attaran A."/>
            <person name="Barragan J.M."/>
            <person name="Baumgarten L.N."/>
            <person name="Berhane B."/>
            <person name="Beyene A."/>
            <person name="Bhattarai B."/>
            <person name="Biondokin D.V."/>
            <person name="Boone B.K."/>
            <person name="Burney S.Z."/>
            <person name="Cayanan J.T."/>
            <person name="Cesta G."/>
            <person name="Chang J."/>
            <person name="Chavez J."/>
            <person name="Chorbajian C."/>
            <person name="Christian S."/>
            <person name="Corns J.R."/>
            <person name="Corns N.R."/>
            <person name="Cowan J.T."/>
            <person name="Coyne C."/>
            <person name="Dadzie B."/>
            <person name="Datu D.V."/>
            <person name="Deng B.C."/>
            <person name="Der L."/>
            <person name="Dickerson K."/>
            <person name="Dozier E."/>
            <person name="Egbunine A.O."/>
            <person name="Farooq M."/>
            <person name="Fonge A.E."/>
            <person name="Ghomsi-Nono M.P."/>
            <person name="Giampietro H."/>
            <person name="Gunnison R.P."/>
            <person name="Han S.H."/>
            <person name="Hennigan A.J."/>
            <person name="Hong A.N."/>
            <person name="Ijomor E.C."/>
            <person name="Jalali A."/>
            <person name="Jamil T.Z."/>
            <person name="Jenkins C.R."/>
            <person name="Joseph M.A."/>
            <person name="Jowanowitch O.J."/>
            <person name="Kang D."/>
            <person name="Khan A."/>
            <person name="Khan Z.K."/>
            <person name="Kiewe T."/>
            <person name="Kjerulf A.B."/>
            <person name="Kolosey V."/>
            <person name="Kurup M."/>
            <person name="Lee V.H."/>
            <person name="Llontop-Maldonado V."/>
            <person name="Long P."/>
            <person name="Lu N."/>
            <person name="Majekodunmi A."/>
            <person name="Malik H.W."/>
            <person name="Marcellino S.C."/>
            <person name="Martinez L.A."/>
            <person name="Meher F.N."/>
            <person name="Michelin M.A."/>
            <person name="Mitchell K.G."/>
            <person name="Mullens W.J."/>
            <person name="Nwakama C."/>
            <person name="Nwosu F.T."/>
            <person name="Oboh E.C."/>
            <person name="Odujinrin O."/>
            <person name="Ogunsan O."/>
            <person name="O'Neill K."/>
            <person name="Oxlaj J.A."/>
            <person name="Patel A.K."/>
            <person name="Patel B.R."/>
            <person name="Pham Q."/>
            <person name="Porter J."/>
            <person name="Portes J."/>
            <person name="Prokopenko A."/>
            <person name="Quraishi M."/>
            <person name="Qureshi M."/>
            <person name="Rivera A."/>
            <person name="Rubalsky V."/>
            <person name="Saikali Y."/>
            <person name="Saqaf K."/>
            <person name="Saroya S.R."/>
            <person name="Seas A."/>
            <person name="Shadrick R.E."/>
            <person name="Sharda N."/>
            <person name="Sigindere M.T."/>
            <person name="Simbi V.G."/>
            <person name="Thuzar C."/>
            <person name="Tran K."/>
            <person name="Tran V.D."/>
            <person name="Trang W."/>
            <person name="Vaishnav N."/>
            <person name="Vuong K."/>
            <person name="Walker C."/>
            <person name="Wallace S.A."/>
            <person name="Warfield J.C."/>
            <person name="Wikina T."/>
            <person name="Wobbeking F.T."/>
            <person name="Worrent L.D."/>
            <person name="Yan T."/>
            <person name="Zehra A."/>
            <person name="Avazpour P."/>
            <person name="Kim F.M."/>
            <person name="Mason K."/>
            <person name="Nguyen D.A."/>
            <person name="Pettit S.M."/>
            <person name="Zhou O.J."/>
            <person name="Brissett D.L."/>
            <person name="Gualtieri C."/>
            <person name="Hufford T.M."/>
            <person name="Ko J.M."/>
            <person name="Novak J.K."/>
            <person name="Smith Z.M."/>
            <person name="Mayer-Bacon C."/>
            <person name="Erill I."/>
            <person name="Caruso S.M."/>
            <person name="Garlena R.A."/>
            <person name="Russell D.A."/>
            <person name="Pope W.H."/>
            <person name="Jacobs-Sera D."/>
            <person name="Hatfull G.F."/>
        </authorList>
    </citation>
    <scope>NUCLEOTIDE SEQUENCE [LARGE SCALE GENOMIC DNA]</scope>
</reference>
<feature type="domain" description="Cyclic-phosphate processing Receiver" evidence="1">
    <location>
        <begin position="1"/>
        <end position="88"/>
    </location>
</feature>
<dbReference type="EMBL" id="MW822145">
    <property type="protein sequence ID" value="QWT30098.1"/>
    <property type="molecule type" value="Genomic_DNA"/>
</dbReference>
<dbReference type="Proteomes" id="UP000683399">
    <property type="component" value="Segment"/>
</dbReference>
<dbReference type="KEGG" id="vg:77927803"/>
<protein>
    <recommendedName>
        <fullName evidence="1">Cyclic-phosphate processing Receiver domain-containing protein</fullName>
    </recommendedName>
</protein>
<gene>
    <name evidence="2" type="primary">236</name>
    <name evidence="2" type="ORF">SEA_TUNATARTARE_236</name>
</gene>
<dbReference type="InterPro" id="IPR046909">
    <property type="entry name" value="cREC_REC"/>
</dbReference>
<evidence type="ECO:0000313" key="2">
    <source>
        <dbReference type="EMBL" id="QWT30098.1"/>
    </source>
</evidence>
<name>A0A8F2E6V4_9CAUD</name>
<sequence length="97" mass="11403">MRLWIDDVREAPSGWVWRTNSRTAILTLEWCKLLNERPKAVSFDHDLGLDDTTRPVVLWMCENDFWPVECYVHSANPVGIEWLRGMIQRYAPEGTLK</sequence>
<evidence type="ECO:0000259" key="1">
    <source>
        <dbReference type="Pfam" id="PF20274"/>
    </source>
</evidence>
<organism evidence="2 3">
    <name type="scientific">Streptomyces phage TunaTartare</name>
    <dbReference type="NCBI Taxonomy" id="2848887"/>
    <lineage>
        <taxon>Viruses</taxon>
        <taxon>Duplodnaviria</taxon>
        <taxon>Heunggongvirae</taxon>
        <taxon>Uroviricota</taxon>
        <taxon>Caudoviricetes</taxon>
        <taxon>Stanwilliamsviridae</taxon>
        <taxon>Loccivirinae</taxon>
        <taxon>Faustvirus</taxon>
        <taxon>Faustvirus tunatartare</taxon>
    </lineage>
</organism>
<dbReference type="RefSeq" id="YP_010652055.1">
    <property type="nucleotide sequence ID" value="NC_070784.1"/>
</dbReference>
<proteinExistence type="predicted"/>
<keyword evidence="3" id="KW-1185">Reference proteome</keyword>